<keyword evidence="4" id="KW-0812">Transmembrane</keyword>
<protein>
    <submittedName>
        <fullName evidence="7">LPXTG cell wall anchor domain-containing protein</fullName>
    </submittedName>
</protein>
<keyword evidence="4" id="KW-0472">Membrane</keyword>
<evidence type="ECO:0000256" key="4">
    <source>
        <dbReference type="SAM" id="Phobius"/>
    </source>
</evidence>
<comment type="similarity">
    <text evidence="1">Belongs to the serine-aspartate repeat-containing protein (SDr) family.</text>
</comment>
<proteinExistence type="inferred from homology"/>
<dbReference type="EMBL" id="JACRYT010000005">
    <property type="protein sequence ID" value="MBC6679548.1"/>
    <property type="molecule type" value="Genomic_DNA"/>
</dbReference>
<dbReference type="Gene3D" id="2.60.40.10">
    <property type="entry name" value="Immunoglobulins"/>
    <property type="match status" value="6"/>
</dbReference>
<evidence type="ECO:0000259" key="5">
    <source>
        <dbReference type="Pfam" id="PF17802"/>
    </source>
</evidence>
<feature type="transmembrane region" description="Helical" evidence="4">
    <location>
        <begin position="1214"/>
        <end position="1233"/>
    </location>
</feature>
<feature type="domain" description="SpaA-like prealbumin fold" evidence="5">
    <location>
        <begin position="899"/>
        <end position="985"/>
    </location>
</feature>
<dbReference type="InterPro" id="IPR013783">
    <property type="entry name" value="Ig-like_fold"/>
</dbReference>
<gene>
    <name evidence="7" type="ORF">H9L42_06885</name>
</gene>
<dbReference type="AlphaFoldDB" id="A0A923NIA6"/>
<evidence type="ECO:0000313" key="7">
    <source>
        <dbReference type="EMBL" id="MBC6679548.1"/>
    </source>
</evidence>
<dbReference type="Proteomes" id="UP000602647">
    <property type="component" value="Unassembled WGS sequence"/>
</dbReference>
<comment type="caution">
    <text evidence="7">The sequence shown here is derived from an EMBL/GenBank/DDBJ whole genome shotgun (WGS) entry which is preliminary data.</text>
</comment>
<dbReference type="NCBIfam" id="TIGR01167">
    <property type="entry name" value="LPXTG_anchor"/>
    <property type="match status" value="1"/>
</dbReference>
<dbReference type="PANTHER" id="PTHR36108">
    <property type="entry name" value="COLOSSIN-B-RELATED"/>
    <property type="match status" value="1"/>
</dbReference>
<evidence type="ECO:0000259" key="6">
    <source>
        <dbReference type="Pfam" id="PF20610"/>
    </source>
</evidence>
<keyword evidence="2" id="KW-0964">Secreted</keyword>
<keyword evidence="8" id="KW-1185">Reference proteome</keyword>
<feature type="domain" description="Thioester" evidence="6">
    <location>
        <begin position="83"/>
        <end position="220"/>
    </location>
</feature>
<feature type="domain" description="SpaA-like prealbumin fold" evidence="5">
    <location>
        <begin position="566"/>
        <end position="654"/>
    </location>
</feature>
<dbReference type="InterPro" id="IPR041033">
    <property type="entry name" value="SpaA_PFL_dom_1"/>
</dbReference>
<feature type="domain" description="SpaA-like prealbumin fold" evidence="5">
    <location>
        <begin position="1011"/>
        <end position="1079"/>
    </location>
</feature>
<reference evidence="7" key="1">
    <citation type="submission" date="2020-08" db="EMBL/GenBank/DDBJ databases">
        <title>Genome public.</title>
        <authorList>
            <person name="Liu C."/>
            <person name="Sun Q."/>
        </authorList>
    </citation>
    <scope>NUCLEOTIDE SEQUENCE</scope>
    <source>
        <strain evidence="7">BX12</strain>
    </source>
</reference>
<dbReference type="InterPro" id="IPR046751">
    <property type="entry name" value="TED_2"/>
</dbReference>
<name>A0A923NIA6_9FIRM</name>
<evidence type="ECO:0000313" key="8">
    <source>
        <dbReference type="Proteomes" id="UP000602647"/>
    </source>
</evidence>
<feature type="domain" description="SpaA-like prealbumin fold" evidence="5">
    <location>
        <begin position="1110"/>
        <end position="1196"/>
    </location>
</feature>
<sequence>METVKKKGKRFLILLLIAMLICGIPLEVRAGAVKESNIAQNGEAIQLEAADIKTESVMKELEQQNGMVLFSTGASPLAANARVELTYSRTIQYENFFTRNFRVKIDGKTKVAYCVQPKETPPAEGAHTAIDYNNKLMSKALYYSWGYPGYDRNTKQYVSKKDDDDDWADDDDAYALCHMILSYLYDKSSADSDAFYGVSSDTIKLVKQVADKIENDWPDAPTDSSLKLNYSSVKATWDAENQVQETPVFRLTAHSDNRIQIPLPKGVKIHRTRDGVTKTYGSERTIKVYGGDTFYFTADKSVRGTWKTGNLEGSLSSFNPYLIRVSGSQDILFCGTGETSNTSFSVTWVEWGKLTVKKLLEDGEKSIDLELDFYDGIQFQLTGNNVNIALKPDKNGNLIDSNGNTTLELLPGTYVLSETSVPDRYREKLQKEIIITAGEERKESLNNLVKKGNFRLLKVYKEDLQDNESIVFDREAGVVFRVWDADYYMAGWNFEDVPTMFKDEITTDQNGEAGTKDLPVGEYLVQQVTTDQNHWKVKDFFVDIEDKTTTTKPITVIGNKTTEVPVKFIKIDAETEKVVRIAGIQFQVYDREGNLIIQQDKKGNPVDTYVTDANGEAWMEAALPAGQYQVKEIKAPPGYALADEMVSFSVNSETQKGEVIEVRVADKPQKVELLLHKQAETFLPDPTYARFSYVEMAMPFVKFDVMAAEDIETGDGTIRLKKGSIAESDLLTDEQGSAQTKPLYPGKYVILEKGLYSKVKQYHLKETDLTNIVTNWQIALQDAGKKLPSQIEREAFETALSKPLEQEFKIDHEGNSFWEAPRVTGPEYSFDSIQEKILQDYLRDLPVEQIEEIWRELSLDRYDVPQDGIVAQVELKADEAAVEITRQELTIKNKLKKGGMKLTKTDLSDGRPIPNTGIRIYLEDQRTVIFEGRTDQDGILTIPELPIGHYYFQEYDAPSGYLIDENLYSFTIQEGIITKCQMTNQMQMGRIRIQKSGESYQIKDKKEYLYEKNEALAGAEFAVIAAENIYSPTGHLYVRKGATVERMVTNQKGQAETRPLHLGKYQIKEIKIPEGYVKAIDRLVELKPGEQNIEVVDVQVNIQNHRIKGGVEISKVDVSTKEPLPNTGIRILDERKQEILKGRTDKDGKLTFQKMPAGIYYFQEFDAPPNYQLNEEAHLFEIKEDGEIVRCEMTNKANPVVMGNTPQTGDGNKIGPLIGILLLSLIALFFAALTKRRDVEEWENQEVDQDK</sequence>
<keyword evidence="3" id="KW-0732">Signal</keyword>
<dbReference type="PANTHER" id="PTHR36108:SF13">
    <property type="entry name" value="COLOSSIN-B-RELATED"/>
    <property type="match status" value="1"/>
</dbReference>
<dbReference type="Pfam" id="PF17802">
    <property type="entry name" value="SpaA"/>
    <property type="match status" value="4"/>
</dbReference>
<dbReference type="SUPFAM" id="SSF49478">
    <property type="entry name" value="Cna protein B-type domain"/>
    <property type="match status" value="1"/>
</dbReference>
<evidence type="ECO:0000256" key="2">
    <source>
        <dbReference type="ARBA" id="ARBA00022525"/>
    </source>
</evidence>
<dbReference type="RefSeq" id="WP_187302655.1">
    <property type="nucleotide sequence ID" value="NZ_JACRYT010000005.1"/>
</dbReference>
<evidence type="ECO:0000256" key="1">
    <source>
        <dbReference type="ARBA" id="ARBA00007257"/>
    </source>
</evidence>
<evidence type="ECO:0000256" key="3">
    <source>
        <dbReference type="ARBA" id="ARBA00022729"/>
    </source>
</evidence>
<organism evidence="7 8">
    <name type="scientific">Zhenpiania hominis</name>
    <dbReference type="NCBI Taxonomy" id="2763644"/>
    <lineage>
        <taxon>Bacteria</taxon>
        <taxon>Bacillati</taxon>
        <taxon>Bacillota</taxon>
        <taxon>Clostridia</taxon>
        <taxon>Peptostreptococcales</taxon>
        <taxon>Anaerovoracaceae</taxon>
        <taxon>Zhenpiania</taxon>
    </lineage>
</organism>
<dbReference type="Pfam" id="PF20610">
    <property type="entry name" value="TED_2"/>
    <property type="match status" value="1"/>
</dbReference>
<accession>A0A923NIA6</accession>
<keyword evidence="4" id="KW-1133">Transmembrane helix</keyword>